<sequence length="92" mass="10068">MVKSNRQSFHAGRLSRAPHYADKVTILSHSLTTPRGLTSSPPSIFSSSVALTRCASTRHVANTIKWTSLSRVVLIYLCLVNVDISTLALRMA</sequence>
<organism evidence="1 2">
    <name type="scientific">Plakobranchus ocellatus</name>
    <dbReference type="NCBI Taxonomy" id="259542"/>
    <lineage>
        <taxon>Eukaryota</taxon>
        <taxon>Metazoa</taxon>
        <taxon>Spiralia</taxon>
        <taxon>Lophotrochozoa</taxon>
        <taxon>Mollusca</taxon>
        <taxon>Gastropoda</taxon>
        <taxon>Heterobranchia</taxon>
        <taxon>Euthyneura</taxon>
        <taxon>Panpulmonata</taxon>
        <taxon>Sacoglossa</taxon>
        <taxon>Placobranchoidea</taxon>
        <taxon>Plakobranchidae</taxon>
        <taxon>Plakobranchus</taxon>
    </lineage>
</organism>
<dbReference type="AlphaFoldDB" id="A0AAV3ZVC5"/>
<evidence type="ECO:0000313" key="1">
    <source>
        <dbReference type="EMBL" id="GFN99134.1"/>
    </source>
</evidence>
<evidence type="ECO:0000313" key="2">
    <source>
        <dbReference type="Proteomes" id="UP000735302"/>
    </source>
</evidence>
<protein>
    <submittedName>
        <fullName evidence="1">Uncharacterized protein</fullName>
    </submittedName>
</protein>
<accession>A0AAV3ZVC5</accession>
<gene>
    <name evidence="1" type="ORF">PoB_002564000</name>
</gene>
<keyword evidence="2" id="KW-1185">Reference proteome</keyword>
<proteinExistence type="predicted"/>
<comment type="caution">
    <text evidence="1">The sequence shown here is derived from an EMBL/GenBank/DDBJ whole genome shotgun (WGS) entry which is preliminary data.</text>
</comment>
<name>A0AAV3ZVC5_9GAST</name>
<reference evidence="1 2" key="1">
    <citation type="journal article" date="2021" name="Elife">
        <title>Chloroplast acquisition without the gene transfer in kleptoplastic sea slugs, Plakobranchus ocellatus.</title>
        <authorList>
            <person name="Maeda T."/>
            <person name="Takahashi S."/>
            <person name="Yoshida T."/>
            <person name="Shimamura S."/>
            <person name="Takaki Y."/>
            <person name="Nagai Y."/>
            <person name="Toyoda A."/>
            <person name="Suzuki Y."/>
            <person name="Arimoto A."/>
            <person name="Ishii H."/>
            <person name="Satoh N."/>
            <person name="Nishiyama T."/>
            <person name="Hasebe M."/>
            <person name="Maruyama T."/>
            <person name="Minagawa J."/>
            <person name="Obokata J."/>
            <person name="Shigenobu S."/>
        </authorList>
    </citation>
    <scope>NUCLEOTIDE SEQUENCE [LARGE SCALE GENOMIC DNA]</scope>
</reference>
<dbReference type="Proteomes" id="UP000735302">
    <property type="component" value="Unassembled WGS sequence"/>
</dbReference>
<dbReference type="EMBL" id="BLXT01002947">
    <property type="protein sequence ID" value="GFN99134.1"/>
    <property type="molecule type" value="Genomic_DNA"/>
</dbReference>